<evidence type="ECO:0000313" key="14">
    <source>
        <dbReference type="EMBL" id="MBB4677655.1"/>
    </source>
</evidence>
<evidence type="ECO:0000259" key="12">
    <source>
        <dbReference type="PROSITE" id="PS50109"/>
    </source>
</evidence>
<dbReference type="CDD" id="cd00082">
    <property type="entry name" value="HisKA"/>
    <property type="match status" value="1"/>
</dbReference>
<dbReference type="Gene3D" id="6.10.340.10">
    <property type="match status" value="1"/>
</dbReference>
<dbReference type="InterPro" id="IPR050428">
    <property type="entry name" value="TCS_sensor_his_kinase"/>
</dbReference>
<dbReference type="InterPro" id="IPR003661">
    <property type="entry name" value="HisK_dim/P_dom"/>
</dbReference>
<dbReference type="PRINTS" id="PR00344">
    <property type="entry name" value="BCTRLSENSOR"/>
</dbReference>
<dbReference type="PANTHER" id="PTHR45436:SF5">
    <property type="entry name" value="SENSOR HISTIDINE KINASE TRCS"/>
    <property type="match status" value="1"/>
</dbReference>
<dbReference type="EMBL" id="JACHMH010000001">
    <property type="protein sequence ID" value="MBB4677655.1"/>
    <property type="molecule type" value="Genomic_DNA"/>
</dbReference>
<dbReference type="PROSITE" id="PS50109">
    <property type="entry name" value="HIS_KIN"/>
    <property type="match status" value="1"/>
</dbReference>
<evidence type="ECO:0000313" key="15">
    <source>
        <dbReference type="Proteomes" id="UP000533598"/>
    </source>
</evidence>
<evidence type="ECO:0000256" key="1">
    <source>
        <dbReference type="ARBA" id="ARBA00000085"/>
    </source>
</evidence>
<organism evidence="14 15">
    <name type="scientific">Crossiella cryophila</name>
    <dbReference type="NCBI Taxonomy" id="43355"/>
    <lineage>
        <taxon>Bacteria</taxon>
        <taxon>Bacillati</taxon>
        <taxon>Actinomycetota</taxon>
        <taxon>Actinomycetes</taxon>
        <taxon>Pseudonocardiales</taxon>
        <taxon>Pseudonocardiaceae</taxon>
        <taxon>Crossiella</taxon>
    </lineage>
</organism>
<protein>
    <recommendedName>
        <fullName evidence="3">histidine kinase</fullName>
        <ecNumber evidence="3">2.7.13.3</ecNumber>
    </recommendedName>
</protein>
<dbReference type="GO" id="GO:0005886">
    <property type="term" value="C:plasma membrane"/>
    <property type="evidence" value="ECO:0007669"/>
    <property type="project" value="UniProtKB-SubCell"/>
</dbReference>
<dbReference type="SUPFAM" id="SSF55874">
    <property type="entry name" value="ATPase domain of HSP90 chaperone/DNA topoisomerase II/histidine kinase"/>
    <property type="match status" value="1"/>
</dbReference>
<dbReference type="Pfam" id="PF00512">
    <property type="entry name" value="HisKA"/>
    <property type="match status" value="1"/>
</dbReference>
<keyword evidence="15" id="KW-1185">Reference proteome</keyword>
<evidence type="ECO:0000256" key="2">
    <source>
        <dbReference type="ARBA" id="ARBA00004236"/>
    </source>
</evidence>
<evidence type="ECO:0000256" key="11">
    <source>
        <dbReference type="SAM" id="Phobius"/>
    </source>
</evidence>
<comment type="caution">
    <text evidence="14">The sequence shown here is derived from an EMBL/GenBank/DDBJ whole genome shotgun (WGS) entry which is preliminary data.</text>
</comment>
<evidence type="ECO:0000256" key="6">
    <source>
        <dbReference type="ARBA" id="ARBA00022692"/>
    </source>
</evidence>
<evidence type="ECO:0000256" key="4">
    <source>
        <dbReference type="ARBA" id="ARBA00022553"/>
    </source>
</evidence>
<dbReference type="InterPro" id="IPR003660">
    <property type="entry name" value="HAMP_dom"/>
</dbReference>
<dbReference type="GO" id="GO:0000155">
    <property type="term" value="F:phosphorelay sensor kinase activity"/>
    <property type="evidence" value="ECO:0007669"/>
    <property type="project" value="InterPro"/>
</dbReference>
<dbReference type="InterPro" id="IPR036097">
    <property type="entry name" value="HisK_dim/P_sf"/>
</dbReference>
<dbReference type="PANTHER" id="PTHR45436">
    <property type="entry name" value="SENSOR HISTIDINE KINASE YKOH"/>
    <property type="match status" value="1"/>
</dbReference>
<evidence type="ECO:0000256" key="5">
    <source>
        <dbReference type="ARBA" id="ARBA00022679"/>
    </source>
</evidence>
<dbReference type="Gene3D" id="1.10.287.130">
    <property type="match status" value="1"/>
</dbReference>
<dbReference type="CDD" id="cd06225">
    <property type="entry name" value="HAMP"/>
    <property type="match status" value="1"/>
</dbReference>
<dbReference type="InterPro" id="IPR005467">
    <property type="entry name" value="His_kinase_dom"/>
</dbReference>
<keyword evidence="8 11" id="KW-1133">Transmembrane helix</keyword>
<evidence type="ECO:0000256" key="9">
    <source>
        <dbReference type="ARBA" id="ARBA00023012"/>
    </source>
</evidence>
<evidence type="ECO:0000256" key="10">
    <source>
        <dbReference type="ARBA" id="ARBA00023136"/>
    </source>
</evidence>
<dbReference type="SMART" id="SM00304">
    <property type="entry name" value="HAMP"/>
    <property type="match status" value="1"/>
</dbReference>
<dbReference type="CDD" id="cd00075">
    <property type="entry name" value="HATPase"/>
    <property type="match status" value="1"/>
</dbReference>
<dbReference type="EC" id="2.7.13.3" evidence="3"/>
<feature type="domain" description="Histidine kinase" evidence="12">
    <location>
        <begin position="244"/>
        <end position="466"/>
    </location>
</feature>
<feature type="domain" description="HAMP" evidence="13">
    <location>
        <begin position="184"/>
        <end position="236"/>
    </location>
</feature>
<dbReference type="SUPFAM" id="SSF158472">
    <property type="entry name" value="HAMP domain-like"/>
    <property type="match status" value="1"/>
</dbReference>
<dbReference type="RefSeq" id="WP_185003574.1">
    <property type="nucleotide sequence ID" value="NZ_BAAAUI010000023.1"/>
</dbReference>
<comment type="subcellular location">
    <subcellularLocation>
        <location evidence="2">Cell membrane</location>
    </subcellularLocation>
</comment>
<dbReference type="InterPro" id="IPR003594">
    <property type="entry name" value="HATPase_dom"/>
</dbReference>
<feature type="transmembrane region" description="Helical" evidence="11">
    <location>
        <begin position="161"/>
        <end position="187"/>
    </location>
</feature>
<dbReference type="InterPro" id="IPR004358">
    <property type="entry name" value="Sig_transdc_His_kin-like_C"/>
</dbReference>
<evidence type="ECO:0000256" key="7">
    <source>
        <dbReference type="ARBA" id="ARBA00022777"/>
    </source>
</evidence>
<dbReference type="Pfam" id="PF00672">
    <property type="entry name" value="HAMP"/>
    <property type="match status" value="1"/>
</dbReference>
<dbReference type="SMART" id="SM00388">
    <property type="entry name" value="HisKA"/>
    <property type="match status" value="1"/>
</dbReference>
<evidence type="ECO:0000256" key="8">
    <source>
        <dbReference type="ARBA" id="ARBA00022989"/>
    </source>
</evidence>
<gene>
    <name evidence="14" type="ORF">HNR67_003773</name>
</gene>
<dbReference type="SMART" id="SM00387">
    <property type="entry name" value="HATPase_c"/>
    <property type="match status" value="1"/>
</dbReference>
<keyword evidence="7 14" id="KW-0418">Kinase</keyword>
<dbReference type="InterPro" id="IPR036890">
    <property type="entry name" value="HATPase_C_sf"/>
</dbReference>
<accession>A0A7W7CAT3</accession>
<dbReference type="SUPFAM" id="SSF47384">
    <property type="entry name" value="Homodimeric domain of signal transducing histidine kinase"/>
    <property type="match status" value="1"/>
</dbReference>
<dbReference type="Gene3D" id="3.30.565.10">
    <property type="entry name" value="Histidine kinase-like ATPase, C-terminal domain"/>
    <property type="match status" value="1"/>
</dbReference>
<sequence length="467" mass="49124">MRRRLLVVLLAFSVLAVAAFAWPLLMSTATERTQQLLLSRTADLDRFAALADTAGTTGDLGALTAEIQRYGELYGEAVLVVDTRRGSLAATGDLRPADPAVVRLVDGALRNERQSTVDPLTPWSSEPVLLARPVGTGIRVTGAVVLRAAVTAAAGDIARRWGVVLLGALAAALACVSLALGVSRWVLRPLRELERGVRAVASGEAHAQVAVHGPAELRVVAAAFNQMSDAVSDAAERQRRLVAEASHQLRNPMTALRLRVDALGPSVAQPAQRSYQSVLGEVDRLEALLDGLLTLASAENRAAELRSPSTLEEPPADCEPLLVLADRRDAWSAAATAAGITLHIGRTPGTPVVAAFPAEELAQVLDVVLDNAIKYAGAQAVITLALLAEPETVRLSVTDNGPGLTAEELALATERFWRSQEHRGSRGTGLGLAIAEQLVTAHGGRLTLETAQPHGLSVHIGLPRTAG</sequence>
<dbReference type="Proteomes" id="UP000533598">
    <property type="component" value="Unassembled WGS sequence"/>
</dbReference>
<comment type="catalytic activity">
    <reaction evidence="1">
        <text>ATP + protein L-histidine = ADP + protein N-phospho-L-histidine.</text>
        <dbReference type="EC" id="2.7.13.3"/>
    </reaction>
</comment>
<dbReference type="Pfam" id="PF02518">
    <property type="entry name" value="HATPase_c"/>
    <property type="match status" value="1"/>
</dbReference>
<proteinExistence type="predicted"/>
<keyword evidence="10 11" id="KW-0472">Membrane</keyword>
<name>A0A7W7CAT3_9PSEU</name>
<keyword evidence="9" id="KW-0902">Two-component regulatory system</keyword>
<dbReference type="PROSITE" id="PS50885">
    <property type="entry name" value="HAMP"/>
    <property type="match status" value="1"/>
</dbReference>
<reference evidence="14 15" key="1">
    <citation type="submission" date="2020-08" db="EMBL/GenBank/DDBJ databases">
        <title>Sequencing the genomes of 1000 actinobacteria strains.</title>
        <authorList>
            <person name="Klenk H.-P."/>
        </authorList>
    </citation>
    <scope>NUCLEOTIDE SEQUENCE [LARGE SCALE GENOMIC DNA]</scope>
    <source>
        <strain evidence="14 15">DSM 44230</strain>
    </source>
</reference>
<keyword evidence="4" id="KW-0597">Phosphoprotein</keyword>
<evidence type="ECO:0000259" key="13">
    <source>
        <dbReference type="PROSITE" id="PS50885"/>
    </source>
</evidence>
<dbReference type="AlphaFoldDB" id="A0A7W7CAT3"/>
<keyword evidence="6 11" id="KW-0812">Transmembrane</keyword>
<keyword evidence="5" id="KW-0808">Transferase</keyword>
<evidence type="ECO:0000256" key="3">
    <source>
        <dbReference type="ARBA" id="ARBA00012438"/>
    </source>
</evidence>